<dbReference type="GO" id="GO:0005789">
    <property type="term" value="C:endoplasmic reticulum membrane"/>
    <property type="evidence" value="ECO:0007669"/>
    <property type="project" value="TreeGrafter"/>
</dbReference>
<evidence type="ECO:0000256" key="5">
    <source>
        <dbReference type="ARBA" id="ARBA00022989"/>
    </source>
</evidence>
<dbReference type="Proteomes" id="UP000276215">
    <property type="component" value="Unassembled WGS sequence"/>
</dbReference>
<dbReference type="InterPro" id="IPR013657">
    <property type="entry name" value="SCL35B1-4/HUT1"/>
</dbReference>
<evidence type="ECO:0000256" key="3">
    <source>
        <dbReference type="ARBA" id="ARBA00022597"/>
    </source>
</evidence>
<proteinExistence type="predicted"/>
<dbReference type="OrthoDB" id="999962at2759"/>
<keyword evidence="4 7" id="KW-0812">Transmembrane</keyword>
<dbReference type="EMBL" id="ML120368">
    <property type="protein sequence ID" value="RPB02367.1"/>
    <property type="molecule type" value="Genomic_DNA"/>
</dbReference>
<feature type="transmembrane region" description="Helical" evidence="7">
    <location>
        <begin position="176"/>
        <end position="194"/>
    </location>
</feature>
<dbReference type="AlphaFoldDB" id="A0A3N4JVZ0"/>
<feature type="transmembrane region" description="Helical" evidence="7">
    <location>
        <begin position="89"/>
        <end position="107"/>
    </location>
</feature>
<feature type="transmembrane region" description="Helical" evidence="7">
    <location>
        <begin position="152"/>
        <end position="169"/>
    </location>
</feature>
<evidence type="ECO:0000313" key="9">
    <source>
        <dbReference type="Proteomes" id="UP000276215"/>
    </source>
</evidence>
<dbReference type="GO" id="GO:0005464">
    <property type="term" value="F:UDP-xylose transmembrane transporter activity"/>
    <property type="evidence" value="ECO:0007669"/>
    <property type="project" value="TreeGrafter"/>
</dbReference>
<protein>
    <submittedName>
        <fullName evidence="8">UAA transporter</fullName>
    </submittedName>
</protein>
<dbReference type="NCBIfam" id="TIGR00803">
    <property type="entry name" value="nst"/>
    <property type="match status" value="1"/>
</dbReference>
<feature type="transmembrane region" description="Helical" evidence="7">
    <location>
        <begin position="128"/>
        <end position="146"/>
    </location>
</feature>
<dbReference type="GO" id="GO:0000139">
    <property type="term" value="C:Golgi membrane"/>
    <property type="evidence" value="ECO:0007669"/>
    <property type="project" value="TreeGrafter"/>
</dbReference>
<feature type="transmembrane region" description="Helical" evidence="7">
    <location>
        <begin position="209"/>
        <end position="232"/>
    </location>
</feature>
<dbReference type="PANTHER" id="PTHR10778">
    <property type="entry name" value="SOLUTE CARRIER FAMILY 35 MEMBER B"/>
    <property type="match status" value="1"/>
</dbReference>
<dbReference type="STRING" id="1336337.A0A3N4JVZ0"/>
<evidence type="ECO:0000256" key="4">
    <source>
        <dbReference type="ARBA" id="ARBA00022692"/>
    </source>
</evidence>
<dbReference type="SUPFAM" id="SSF103481">
    <property type="entry name" value="Multidrug resistance efflux transporter EmrE"/>
    <property type="match status" value="1"/>
</dbReference>
<feature type="transmembrane region" description="Helical" evidence="7">
    <location>
        <begin position="244"/>
        <end position="263"/>
    </location>
</feature>
<evidence type="ECO:0000313" key="8">
    <source>
        <dbReference type="EMBL" id="RPB02367.1"/>
    </source>
</evidence>
<feature type="transmembrane region" description="Helical" evidence="7">
    <location>
        <begin position="349"/>
        <end position="367"/>
    </location>
</feature>
<accession>A0A3N4JVZ0</accession>
<evidence type="ECO:0000256" key="7">
    <source>
        <dbReference type="SAM" id="Phobius"/>
    </source>
</evidence>
<dbReference type="Pfam" id="PF08449">
    <property type="entry name" value="UAA"/>
    <property type="match status" value="1"/>
</dbReference>
<evidence type="ECO:0000256" key="1">
    <source>
        <dbReference type="ARBA" id="ARBA00004127"/>
    </source>
</evidence>
<keyword evidence="9" id="KW-1185">Reference proteome</keyword>
<dbReference type="PANTHER" id="PTHR10778:SF4">
    <property type="entry name" value="NUCLEOTIDE SUGAR TRANSPORTER SLC35B4"/>
    <property type="match status" value="1"/>
</dbReference>
<name>A0A3N4JVZ0_9PEZI</name>
<feature type="transmembrane region" description="Helical" evidence="7">
    <location>
        <begin position="49"/>
        <end position="69"/>
    </location>
</feature>
<reference evidence="8 9" key="1">
    <citation type="journal article" date="2018" name="Nat. Ecol. Evol.">
        <title>Pezizomycetes genomes reveal the molecular basis of ectomycorrhizal truffle lifestyle.</title>
        <authorList>
            <person name="Murat C."/>
            <person name="Payen T."/>
            <person name="Noel B."/>
            <person name="Kuo A."/>
            <person name="Morin E."/>
            <person name="Chen J."/>
            <person name="Kohler A."/>
            <person name="Krizsan K."/>
            <person name="Balestrini R."/>
            <person name="Da Silva C."/>
            <person name="Montanini B."/>
            <person name="Hainaut M."/>
            <person name="Levati E."/>
            <person name="Barry K.W."/>
            <person name="Belfiori B."/>
            <person name="Cichocki N."/>
            <person name="Clum A."/>
            <person name="Dockter R.B."/>
            <person name="Fauchery L."/>
            <person name="Guy J."/>
            <person name="Iotti M."/>
            <person name="Le Tacon F."/>
            <person name="Lindquist E.A."/>
            <person name="Lipzen A."/>
            <person name="Malagnac F."/>
            <person name="Mello A."/>
            <person name="Molinier V."/>
            <person name="Miyauchi S."/>
            <person name="Poulain J."/>
            <person name="Riccioni C."/>
            <person name="Rubini A."/>
            <person name="Sitrit Y."/>
            <person name="Splivallo R."/>
            <person name="Traeger S."/>
            <person name="Wang M."/>
            <person name="Zifcakova L."/>
            <person name="Wipf D."/>
            <person name="Zambonelli A."/>
            <person name="Paolocci F."/>
            <person name="Nowrousian M."/>
            <person name="Ottonello S."/>
            <person name="Baldrian P."/>
            <person name="Spatafora J.W."/>
            <person name="Henrissat B."/>
            <person name="Nagy L.G."/>
            <person name="Aury J.M."/>
            <person name="Wincker P."/>
            <person name="Grigoriev I.V."/>
            <person name="Bonfante P."/>
            <person name="Martin F.M."/>
        </authorList>
    </citation>
    <scope>NUCLEOTIDE SEQUENCE [LARGE SCALE GENOMIC DNA]</scope>
    <source>
        <strain evidence="8 9">120613-1</strain>
    </source>
</reference>
<keyword evidence="5 7" id="KW-1133">Transmembrane helix</keyword>
<dbReference type="InterPro" id="IPR037185">
    <property type="entry name" value="EmrE-like"/>
</dbReference>
<comment type="subcellular location">
    <subcellularLocation>
        <location evidence="1">Endomembrane system</location>
        <topology evidence="1">Multi-pass membrane protein</topology>
    </subcellularLocation>
</comment>
<keyword evidence="3" id="KW-0762">Sugar transport</keyword>
<keyword evidence="6 7" id="KW-0472">Membrane</keyword>
<keyword evidence="2" id="KW-0813">Transport</keyword>
<dbReference type="GO" id="GO:0005462">
    <property type="term" value="F:UDP-N-acetylglucosamine transmembrane transporter activity"/>
    <property type="evidence" value="ECO:0007669"/>
    <property type="project" value="TreeGrafter"/>
</dbReference>
<evidence type="ECO:0000256" key="6">
    <source>
        <dbReference type="ARBA" id="ARBA00023136"/>
    </source>
</evidence>
<sequence length="382" mass="42441">MARGAQRRKSASEDVAEINKIDARPHLEGRAPPPTRSAIGAIAQATIPMWIQTAVMIGLIFGGCCSNVSRNSLDSKKAALAEPQTGHLLTFAQFLFVAVEGLIYHFDPRSKTLLRPNQIPIHRWLIQILLYFSVSILNNYAFGYSISVPVHIILRSGGSMTTLVIGWLWGKRYNKFQVLSVLILTVGIVLSAWGDSKGVGQTEESMTRFITGLAILFIAQVISAFMGLYVEGTYTRYGNHYREGLFYSHFLSLFLFTPFIPSIQTQYHKLLKSPPLPLPTAQLPQLSRIQIPRQVFFLLLNAATHYVCVRGVNVLASRSSALTVTIVLNIRKLVSLLLSIWLFGNALNWGVVMGAVVVFGGGFMYAVESQRIKAVQKRDKDQ</sequence>
<evidence type="ECO:0000256" key="2">
    <source>
        <dbReference type="ARBA" id="ARBA00022448"/>
    </source>
</evidence>
<organism evidence="8 9">
    <name type="scientific">Choiromyces venosus 120613-1</name>
    <dbReference type="NCBI Taxonomy" id="1336337"/>
    <lineage>
        <taxon>Eukaryota</taxon>
        <taxon>Fungi</taxon>
        <taxon>Dikarya</taxon>
        <taxon>Ascomycota</taxon>
        <taxon>Pezizomycotina</taxon>
        <taxon>Pezizomycetes</taxon>
        <taxon>Pezizales</taxon>
        <taxon>Tuberaceae</taxon>
        <taxon>Choiromyces</taxon>
    </lineage>
</organism>
<gene>
    <name evidence="8" type="ORF">L873DRAFT_1826765</name>
</gene>